<evidence type="ECO:0000313" key="1">
    <source>
        <dbReference type="EMBL" id="TPX35176.1"/>
    </source>
</evidence>
<protein>
    <submittedName>
        <fullName evidence="1">Uncharacterized protein</fullName>
    </submittedName>
</protein>
<dbReference type="VEuPathDB" id="FungiDB:SeMB42_g07215"/>
<proteinExistence type="predicted"/>
<sequence length="70" mass="7951">MGRTGSDCIRLQYQRIKCPIFSRIRFVIREIVILHSTDGLSEASLQTTQNATTYIPIAHISHNISIHEAQ</sequence>
<evidence type="ECO:0000313" key="2">
    <source>
        <dbReference type="Proteomes" id="UP000317494"/>
    </source>
</evidence>
<organism evidence="1 2">
    <name type="scientific">Synchytrium endobioticum</name>
    <dbReference type="NCBI Taxonomy" id="286115"/>
    <lineage>
        <taxon>Eukaryota</taxon>
        <taxon>Fungi</taxon>
        <taxon>Fungi incertae sedis</taxon>
        <taxon>Chytridiomycota</taxon>
        <taxon>Chytridiomycota incertae sedis</taxon>
        <taxon>Chytridiomycetes</taxon>
        <taxon>Synchytriales</taxon>
        <taxon>Synchytriaceae</taxon>
        <taxon>Synchytrium</taxon>
    </lineage>
</organism>
<reference evidence="1 2" key="1">
    <citation type="journal article" date="2019" name="Sci. Rep.">
        <title>Comparative genomics of chytrid fungi reveal insights into the obligate biotrophic and pathogenic lifestyle of Synchytrium endobioticum.</title>
        <authorList>
            <person name="van de Vossenberg B.T.L.H."/>
            <person name="Warris S."/>
            <person name="Nguyen H.D.T."/>
            <person name="van Gent-Pelzer M.P.E."/>
            <person name="Joly D.L."/>
            <person name="van de Geest H.C."/>
            <person name="Bonants P.J.M."/>
            <person name="Smith D.S."/>
            <person name="Levesque C.A."/>
            <person name="van der Lee T.A.J."/>
        </authorList>
    </citation>
    <scope>NUCLEOTIDE SEQUENCE [LARGE SCALE GENOMIC DNA]</scope>
    <source>
        <strain evidence="1 2">MB42</strain>
    </source>
</reference>
<name>A0A507CAZ1_9FUNG</name>
<accession>A0A507CAZ1</accession>
<dbReference type="EMBL" id="QEAN01000479">
    <property type="protein sequence ID" value="TPX35176.1"/>
    <property type="molecule type" value="Genomic_DNA"/>
</dbReference>
<gene>
    <name evidence="1" type="ORF">SeMB42_g07215</name>
</gene>
<dbReference type="AlphaFoldDB" id="A0A507CAZ1"/>
<keyword evidence="2" id="KW-1185">Reference proteome</keyword>
<dbReference type="Proteomes" id="UP000317494">
    <property type="component" value="Unassembled WGS sequence"/>
</dbReference>
<comment type="caution">
    <text evidence="1">The sequence shown here is derived from an EMBL/GenBank/DDBJ whole genome shotgun (WGS) entry which is preliminary data.</text>
</comment>